<feature type="domain" description="Enolpyruvate transferase" evidence="9">
    <location>
        <begin position="12"/>
        <end position="435"/>
    </location>
</feature>
<keyword evidence="5 8" id="KW-0808">Transferase</keyword>
<dbReference type="GO" id="GO:0003866">
    <property type="term" value="F:3-phosphoshikimate 1-carboxyvinyltransferase activity"/>
    <property type="evidence" value="ECO:0007669"/>
    <property type="project" value="UniProtKB-UniRule"/>
</dbReference>
<comment type="similarity">
    <text evidence="2 8">Belongs to the EPSP synthase family.</text>
</comment>
<dbReference type="KEGG" id="abac:LuPra_03395"/>
<keyword evidence="4 8" id="KW-0028">Amino-acid biosynthesis</keyword>
<dbReference type="FunFam" id="3.65.10.10:FF:000005">
    <property type="entry name" value="3-phosphoshikimate 1-carboxyvinyltransferase"/>
    <property type="match status" value="1"/>
</dbReference>
<evidence type="ECO:0000256" key="1">
    <source>
        <dbReference type="ARBA" id="ARBA00004811"/>
    </source>
</evidence>
<dbReference type="CDD" id="cd01556">
    <property type="entry name" value="EPSP_synthase"/>
    <property type="match status" value="1"/>
</dbReference>
<dbReference type="GO" id="GO:0005737">
    <property type="term" value="C:cytoplasm"/>
    <property type="evidence" value="ECO:0007669"/>
    <property type="project" value="UniProtKB-SubCell"/>
</dbReference>
<dbReference type="AlphaFoldDB" id="A0A143PP65"/>
<gene>
    <name evidence="8 10" type="primary">aroA</name>
    <name evidence="10" type="ORF">LuPra_03395</name>
</gene>
<feature type="binding site" evidence="8">
    <location>
        <position position="27"/>
    </location>
    <ligand>
        <name>3-phosphoshikimate</name>
        <dbReference type="ChEBI" id="CHEBI:145989"/>
    </ligand>
</feature>
<dbReference type="Proteomes" id="UP000076079">
    <property type="component" value="Chromosome"/>
</dbReference>
<dbReference type="Pfam" id="PF00275">
    <property type="entry name" value="EPSP_synthase"/>
    <property type="match status" value="1"/>
</dbReference>
<feature type="binding site" evidence="8">
    <location>
        <position position="27"/>
    </location>
    <ligand>
        <name>phosphoenolpyruvate</name>
        <dbReference type="ChEBI" id="CHEBI:58702"/>
    </ligand>
</feature>
<feature type="binding site" evidence="8">
    <location>
        <position position="182"/>
    </location>
    <ligand>
        <name>3-phosphoshikimate</name>
        <dbReference type="ChEBI" id="CHEBI:145989"/>
    </ligand>
</feature>
<dbReference type="STRING" id="1855912.LuPra_03395"/>
<comment type="catalytic activity">
    <reaction evidence="7">
        <text>3-phosphoshikimate + phosphoenolpyruvate = 5-O-(1-carboxyvinyl)-3-phosphoshikimate + phosphate</text>
        <dbReference type="Rhea" id="RHEA:21256"/>
        <dbReference type="ChEBI" id="CHEBI:43474"/>
        <dbReference type="ChEBI" id="CHEBI:57701"/>
        <dbReference type="ChEBI" id="CHEBI:58702"/>
        <dbReference type="ChEBI" id="CHEBI:145989"/>
        <dbReference type="EC" id="2.5.1.19"/>
    </reaction>
    <physiologicalReaction direction="left-to-right" evidence="7">
        <dbReference type="Rhea" id="RHEA:21257"/>
    </physiologicalReaction>
</comment>
<dbReference type="UniPathway" id="UPA00053">
    <property type="reaction ID" value="UER00089"/>
</dbReference>
<name>A0A143PP65_LUTPR</name>
<organism evidence="10 11">
    <name type="scientific">Luteitalea pratensis</name>
    <dbReference type="NCBI Taxonomy" id="1855912"/>
    <lineage>
        <taxon>Bacteria</taxon>
        <taxon>Pseudomonadati</taxon>
        <taxon>Acidobacteriota</taxon>
        <taxon>Vicinamibacteria</taxon>
        <taxon>Vicinamibacterales</taxon>
        <taxon>Vicinamibacteraceae</taxon>
        <taxon>Luteitalea</taxon>
    </lineage>
</organism>
<evidence type="ECO:0000256" key="2">
    <source>
        <dbReference type="ARBA" id="ARBA00009948"/>
    </source>
</evidence>
<accession>A0A143PP65</accession>
<evidence type="ECO:0000256" key="8">
    <source>
        <dbReference type="HAMAP-Rule" id="MF_00210"/>
    </source>
</evidence>
<proteinExistence type="inferred from homology"/>
<evidence type="ECO:0000313" key="10">
    <source>
        <dbReference type="EMBL" id="AMY10166.1"/>
    </source>
</evidence>
<dbReference type="PIRSF" id="PIRSF000505">
    <property type="entry name" value="EPSPS"/>
    <property type="match status" value="1"/>
</dbReference>
<evidence type="ECO:0000256" key="5">
    <source>
        <dbReference type="ARBA" id="ARBA00022679"/>
    </source>
</evidence>
<dbReference type="EMBL" id="CP015136">
    <property type="protein sequence ID" value="AMY10166.1"/>
    <property type="molecule type" value="Genomic_DNA"/>
</dbReference>
<dbReference type="NCBIfam" id="TIGR01356">
    <property type="entry name" value="aroA"/>
    <property type="match status" value="1"/>
</dbReference>
<feature type="binding site" evidence="8">
    <location>
        <position position="354"/>
    </location>
    <ligand>
        <name>3-phosphoshikimate</name>
        <dbReference type="ChEBI" id="CHEBI:145989"/>
    </ligand>
</feature>
<dbReference type="PROSITE" id="PS00885">
    <property type="entry name" value="EPSP_SYNTHASE_2"/>
    <property type="match status" value="1"/>
</dbReference>
<evidence type="ECO:0000256" key="3">
    <source>
        <dbReference type="ARBA" id="ARBA00022490"/>
    </source>
</evidence>
<dbReference type="SUPFAM" id="SSF55205">
    <property type="entry name" value="EPT/RTPC-like"/>
    <property type="match status" value="1"/>
</dbReference>
<feature type="binding site" evidence="8">
    <location>
        <position position="400"/>
    </location>
    <ligand>
        <name>phosphoenolpyruvate</name>
        <dbReference type="ChEBI" id="CHEBI:58702"/>
    </ligand>
</feature>
<dbReference type="OrthoDB" id="9809920at2"/>
<keyword evidence="6 8" id="KW-0057">Aromatic amino acid biosynthesis</keyword>
<evidence type="ECO:0000259" key="9">
    <source>
        <dbReference type="Pfam" id="PF00275"/>
    </source>
</evidence>
<evidence type="ECO:0000313" key="11">
    <source>
        <dbReference type="Proteomes" id="UP000076079"/>
    </source>
</evidence>
<comment type="caution">
    <text evidence="8">Lacks conserved residue(s) required for the propagation of feature annotation.</text>
</comment>
<comment type="subunit">
    <text evidence="8">Monomer.</text>
</comment>
<feature type="binding site" evidence="8">
    <location>
        <position position="180"/>
    </location>
    <ligand>
        <name>3-phosphoshikimate</name>
        <dbReference type="ChEBI" id="CHEBI:145989"/>
    </ligand>
</feature>
<protein>
    <recommendedName>
        <fullName evidence="8">3-phosphoshikimate 1-carboxyvinyltransferase</fullName>
        <ecNumber evidence="8">2.5.1.19</ecNumber>
    </recommendedName>
    <alternativeName>
        <fullName evidence="8">5-enolpyruvylshikimate-3-phosphate synthase</fullName>
        <shortName evidence="8">EPSP synthase</shortName>
        <shortName evidence="8">EPSPS</shortName>
    </alternativeName>
</protein>
<reference evidence="10 11" key="1">
    <citation type="journal article" date="2016" name="Genome Announc.">
        <title>First Complete Genome Sequence of a Subdivision 6 Acidobacterium Strain.</title>
        <authorList>
            <person name="Huang S."/>
            <person name="Vieira S."/>
            <person name="Bunk B."/>
            <person name="Riedel T."/>
            <person name="Sproer C."/>
            <person name="Overmann J."/>
        </authorList>
    </citation>
    <scope>NUCLEOTIDE SEQUENCE [LARGE SCALE GENOMIC DNA]</scope>
    <source>
        <strain evidence="11">DSM 100886 HEG_-6_39</strain>
    </source>
</reference>
<dbReference type="InterPro" id="IPR013792">
    <property type="entry name" value="RNA3'P_cycl/enolpyr_Trfase_a/b"/>
</dbReference>
<feature type="binding site" evidence="8">
    <location>
        <position position="182"/>
    </location>
    <ligand>
        <name>phosphoenolpyruvate</name>
        <dbReference type="ChEBI" id="CHEBI:58702"/>
    </ligand>
</feature>
<evidence type="ECO:0000256" key="6">
    <source>
        <dbReference type="ARBA" id="ARBA00023141"/>
    </source>
</evidence>
<feature type="binding site" evidence="8">
    <location>
        <position position="109"/>
    </location>
    <ligand>
        <name>phosphoenolpyruvate</name>
        <dbReference type="ChEBI" id="CHEBI:58702"/>
    </ligand>
</feature>
<feature type="binding site" evidence="8">
    <location>
        <position position="32"/>
    </location>
    <ligand>
        <name>3-phosphoshikimate</name>
        <dbReference type="ChEBI" id="CHEBI:145989"/>
    </ligand>
</feature>
<feature type="binding site" evidence="8">
    <location>
        <position position="358"/>
    </location>
    <ligand>
        <name>phosphoenolpyruvate</name>
        <dbReference type="ChEBI" id="CHEBI:58702"/>
    </ligand>
</feature>
<dbReference type="GO" id="GO:0009423">
    <property type="term" value="P:chorismate biosynthetic process"/>
    <property type="evidence" value="ECO:0007669"/>
    <property type="project" value="UniProtKB-UniRule"/>
</dbReference>
<dbReference type="GO" id="GO:0008652">
    <property type="term" value="P:amino acid biosynthetic process"/>
    <property type="evidence" value="ECO:0007669"/>
    <property type="project" value="UniProtKB-KW"/>
</dbReference>
<keyword evidence="11" id="KW-1185">Reference proteome</keyword>
<feature type="binding site" evidence="8">
    <location>
        <position position="137"/>
    </location>
    <ligand>
        <name>phosphoenolpyruvate</name>
        <dbReference type="ChEBI" id="CHEBI:58702"/>
    </ligand>
</feature>
<keyword evidence="3 8" id="KW-0963">Cytoplasm</keyword>
<comment type="pathway">
    <text evidence="1 8">Metabolic intermediate biosynthesis; chorismate biosynthesis; chorismate from D-erythrose 4-phosphate and phosphoenolpyruvate: step 6/7.</text>
</comment>
<evidence type="ECO:0000256" key="7">
    <source>
        <dbReference type="ARBA" id="ARBA00044633"/>
    </source>
</evidence>
<dbReference type="PATRIC" id="fig|1813736.3.peg.3605"/>
<evidence type="ECO:0000256" key="4">
    <source>
        <dbReference type="ARBA" id="ARBA00022605"/>
    </source>
</evidence>
<comment type="function">
    <text evidence="8">Catalyzes the transfer of the enolpyruvyl moiety of phosphoenolpyruvate (PEP) to the 5-hydroxyl of shikimate-3-phosphate (S3P) to produce enolpyruvyl shikimate-3-phosphate and inorganic phosphate.</text>
</comment>
<dbReference type="PANTHER" id="PTHR21090">
    <property type="entry name" value="AROM/DEHYDROQUINATE SYNTHASE"/>
    <property type="match status" value="1"/>
</dbReference>
<dbReference type="RefSeq" id="WP_110174738.1">
    <property type="nucleotide sequence ID" value="NZ_CP015136.1"/>
</dbReference>
<dbReference type="InterPro" id="IPR023193">
    <property type="entry name" value="EPSP_synthase_CS"/>
</dbReference>
<comment type="subcellular location">
    <subcellularLocation>
        <location evidence="8">Cytoplasm</location>
    </subcellularLocation>
</comment>
<dbReference type="Gene3D" id="3.65.10.10">
    <property type="entry name" value="Enolpyruvate transferase domain"/>
    <property type="match status" value="2"/>
</dbReference>
<feature type="binding site" evidence="8">
    <location>
        <position position="28"/>
    </location>
    <ligand>
        <name>3-phosphoshikimate</name>
        <dbReference type="ChEBI" id="CHEBI:145989"/>
    </ligand>
</feature>
<dbReference type="InterPro" id="IPR036968">
    <property type="entry name" value="Enolpyruvate_Tfrase_sf"/>
</dbReference>
<dbReference type="EC" id="2.5.1.19" evidence="8"/>
<dbReference type="InterPro" id="IPR006264">
    <property type="entry name" value="EPSP_synthase"/>
</dbReference>
<dbReference type="HAMAP" id="MF_00210">
    <property type="entry name" value="EPSP_synth"/>
    <property type="match status" value="1"/>
</dbReference>
<reference evidence="11" key="2">
    <citation type="submission" date="2016-04" db="EMBL/GenBank/DDBJ databases">
        <title>First Complete Genome Sequence of a Subdivision 6 Acidobacterium.</title>
        <authorList>
            <person name="Huang S."/>
            <person name="Vieira S."/>
            <person name="Bunk B."/>
            <person name="Riedel T."/>
            <person name="Sproeer C."/>
            <person name="Overmann J."/>
        </authorList>
    </citation>
    <scope>NUCLEOTIDE SEQUENCE [LARGE SCALE GENOMIC DNA]</scope>
    <source>
        <strain evidence="11">DSM 100886 HEG_-6_39</strain>
    </source>
</reference>
<dbReference type="GO" id="GO:0009073">
    <property type="term" value="P:aromatic amino acid family biosynthetic process"/>
    <property type="evidence" value="ECO:0007669"/>
    <property type="project" value="UniProtKB-KW"/>
</dbReference>
<dbReference type="PANTHER" id="PTHR21090:SF5">
    <property type="entry name" value="PENTAFUNCTIONAL AROM POLYPEPTIDE"/>
    <property type="match status" value="1"/>
</dbReference>
<sequence length="440" mass="46386">MPAEFTKTVTVRPATALEGVVRVPGDKSISHRYAMLAALADGVTRISHYAPGKDCQSTLKCLEQLGTIVSRHASFDRDTGAEVPTVQIVGRGLLGLQSPTADLDCGNSGSTLRMLAGILAAHPFTSVLTGDASLRRRPMLRVVTPLQQMGAEVTSFNGRPPVAVTGGNLQPITYRPESPSAQVKTAVLLAGLQTQGLTTFEEPAGTRDHTERALKAFGATVDVHGHVIRIAGGQRLTGRNLAVPGDPSSAAFWACAAAALPGSFLELRDVGLNPSRTAIFDVLRRLGADVDVQVDRVDAEEPVGRVRVRHRTMSRLDLTPADVPGLIDELPVLAALATHGGELRVTGAGELRAKESDRITALVNGLRALGADADELPDGFHVRGSRRLLGGQVDAADDHRLAMAFAVAGLGALEPTLIRGADAVDVSYPGFFDVLDALRK</sequence>
<dbReference type="InterPro" id="IPR001986">
    <property type="entry name" value="Enolpyruvate_Tfrase_dom"/>
</dbReference>